<feature type="transmembrane region" description="Helical" evidence="1">
    <location>
        <begin position="53"/>
        <end position="73"/>
    </location>
</feature>
<dbReference type="GO" id="GO:0016020">
    <property type="term" value="C:membrane"/>
    <property type="evidence" value="ECO:0007669"/>
    <property type="project" value="InterPro"/>
</dbReference>
<evidence type="ECO:0000313" key="3">
    <source>
        <dbReference type="Proteomes" id="UP000712673"/>
    </source>
</evidence>
<keyword evidence="1" id="KW-0812">Transmembrane</keyword>
<feature type="transmembrane region" description="Helical" evidence="1">
    <location>
        <begin position="85"/>
        <end position="102"/>
    </location>
</feature>
<proteinExistence type="predicted"/>
<accession>A0A937W3L4</accession>
<comment type="caution">
    <text evidence="2">The sequence shown here is derived from an EMBL/GenBank/DDBJ whole genome shotgun (WGS) entry which is preliminary data.</text>
</comment>
<dbReference type="InterPro" id="IPR034804">
    <property type="entry name" value="SQR/QFR_C/D"/>
</dbReference>
<dbReference type="SUPFAM" id="SSF81343">
    <property type="entry name" value="Fumarate reductase respiratory complex transmembrane subunits"/>
    <property type="match status" value="1"/>
</dbReference>
<feature type="transmembrane region" description="Helical" evidence="1">
    <location>
        <begin position="28"/>
        <end position="46"/>
    </location>
</feature>
<dbReference type="AlphaFoldDB" id="A0A937W3L4"/>
<reference evidence="2" key="1">
    <citation type="submission" date="2019-03" db="EMBL/GenBank/DDBJ databases">
        <title>Lake Tanganyika Metagenome-Assembled Genomes (MAGs).</title>
        <authorList>
            <person name="Tran P."/>
        </authorList>
    </citation>
    <scope>NUCLEOTIDE SEQUENCE</scope>
    <source>
        <strain evidence="2">K_DeepCast_65m_m2_066</strain>
    </source>
</reference>
<keyword evidence="1" id="KW-1133">Transmembrane helix</keyword>
<evidence type="ECO:0000313" key="2">
    <source>
        <dbReference type="EMBL" id="MBM3226266.1"/>
    </source>
</evidence>
<dbReference type="Proteomes" id="UP000712673">
    <property type="component" value="Unassembled WGS sequence"/>
</dbReference>
<name>A0A937W3L4_UNCTE</name>
<keyword evidence="1" id="KW-0472">Membrane</keyword>
<evidence type="ECO:0000256" key="1">
    <source>
        <dbReference type="SAM" id="Phobius"/>
    </source>
</evidence>
<evidence type="ECO:0008006" key="4">
    <source>
        <dbReference type="Google" id="ProtNLM"/>
    </source>
</evidence>
<sequence length="105" mass="11947">MQGAATNRPLAVLPATAKPAYLGMWTWLWQRVSSLFLIVLLPWHWLNPFYRPVRLAVLFLVVFHAMAGVRVMLTDVGIGAHWQRGLVWLLAGIGLVVFLFFLQYA</sequence>
<gene>
    <name evidence="2" type="ORF">FJZ47_21080</name>
</gene>
<dbReference type="EMBL" id="VGLS01000846">
    <property type="protein sequence ID" value="MBM3226266.1"/>
    <property type="molecule type" value="Genomic_DNA"/>
</dbReference>
<organism evidence="2 3">
    <name type="scientific">Tectimicrobiota bacterium</name>
    <dbReference type="NCBI Taxonomy" id="2528274"/>
    <lineage>
        <taxon>Bacteria</taxon>
        <taxon>Pseudomonadati</taxon>
        <taxon>Nitrospinota/Tectimicrobiota group</taxon>
        <taxon>Candidatus Tectimicrobiota</taxon>
    </lineage>
</organism>
<protein>
    <recommendedName>
        <fullName evidence="4">Succinate dehydrogenase</fullName>
    </recommendedName>
</protein>